<reference evidence="1 4" key="3">
    <citation type="submission" date="2020-08" db="EMBL/GenBank/DDBJ databases">
        <title>Genomic Encyclopedia of Type Strains, Phase IV (KMG-IV): sequencing the most valuable type-strain genomes for metagenomic binning, comparative biology and taxonomic classification.</title>
        <authorList>
            <person name="Goeker M."/>
        </authorList>
    </citation>
    <scope>NUCLEOTIDE SEQUENCE [LARGE SCALE GENOMIC DNA]</scope>
    <source>
        <strain evidence="1 4">DSM 100995</strain>
    </source>
</reference>
<comment type="caution">
    <text evidence="2">The sequence shown here is derived from an EMBL/GenBank/DDBJ whole genome shotgun (WGS) entry which is preliminary data.</text>
</comment>
<dbReference type="Proteomes" id="UP000583101">
    <property type="component" value="Unassembled WGS sequence"/>
</dbReference>
<reference evidence="2" key="2">
    <citation type="submission" date="2019-03" db="EMBL/GenBank/DDBJ databases">
        <authorList>
            <person name="Yan Y.-Q."/>
            <person name="Du Z.-J."/>
        </authorList>
    </citation>
    <scope>NUCLEOTIDE SEQUENCE</scope>
    <source>
        <strain evidence="2">PP-F2FG21</strain>
    </source>
</reference>
<dbReference type="Proteomes" id="UP000297248">
    <property type="component" value="Unassembled WGS sequence"/>
</dbReference>
<gene>
    <name evidence="2" type="ORF">E2R65_18960</name>
    <name evidence="1" type="ORF">GGR35_003739</name>
</gene>
<accession>A0A4Y8A649</accession>
<dbReference type="EMBL" id="JACIEG010000008">
    <property type="protein sequence ID" value="MBB3971112.1"/>
    <property type="molecule type" value="Genomic_DNA"/>
</dbReference>
<reference evidence="2 3" key="1">
    <citation type="journal article" date="2016" name="Int. J. Syst. Evol. Microbiol.">
        <title>Proposal of Mucilaginibacter phyllosphaerae sp. nov. isolated from the phyllosphere of Galium album.</title>
        <authorList>
            <person name="Aydogan E.L."/>
            <person name="Busse H.J."/>
            <person name="Moser G."/>
            <person name="Muller C."/>
            <person name="Kampfer P."/>
            <person name="Glaeser S.P."/>
        </authorList>
    </citation>
    <scope>NUCLEOTIDE SEQUENCE [LARGE SCALE GENOMIC DNA]</scope>
    <source>
        <strain evidence="2 3">PP-F2FG21</strain>
    </source>
</reference>
<name>A0A4Y8A649_9SPHI</name>
<evidence type="ECO:0000313" key="4">
    <source>
        <dbReference type="Proteomes" id="UP000583101"/>
    </source>
</evidence>
<sequence length="98" mass="11803">MPNFKFSYRYRDGANYKNHSFIIFNNPNCLILKDVEFSIHQKLIEDTWFYVDKWNLPDLHFDNWDNEIDHTWHEFESIALTDEAGGQDIEDFISAIKN</sequence>
<protein>
    <submittedName>
        <fullName evidence="2">Uncharacterized protein</fullName>
    </submittedName>
</protein>
<keyword evidence="4" id="KW-1185">Reference proteome</keyword>
<dbReference type="RefSeq" id="WP_134338070.1">
    <property type="nucleotide sequence ID" value="NZ_BMCZ01000008.1"/>
</dbReference>
<evidence type="ECO:0000313" key="3">
    <source>
        <dbReference type="Proteomes" id="UP000297248"/>
    </source>
</evidence>
<proteinExistence type="predicted"/>
<dbReference type="AlphaFoldDB" id="A0A4Y8A649"/>
<dbReference type="OrthoDB" id="799013at2"/>
<organism evidence="2 3">
    <name type="scientific">Mucilaginibacter phyllosphaerae</name>
    <dbReference type="NCBI Taxonomy" id="1812349"/>
    <lineage>
        <taxon>Bacteria</taxon>
        <taxon>Pseudomonadati</taxon>
        <taxon>Bacteroidota</taxon>
        <taxon>Sphingobacteriia</taxon>
        <taxon>Sphingobacteriales</taxon>
        <taxon>Sphingobacteriaceae</taxon>
        <taxon>Mucilaginibacter</taxon>
    </lineage>
</organism>
<dbReference type="EMBL" id="SNQG01000008">
    <property type="protein sequence ID" value="TEW63846.1"/>
    <property type="molecule type" value="Genomic_DNA"/>
</dbReference>
<evidence type="ECO:0000313" key="2">
    <source>
        <dbReference type="EMBL" id="TEW63846.1"/>
    </source>
</evidence>
<evidence type="ECO:0000313" key="1">
    <source>
        <dbReference type="EMBL" id="MBB3971112.1"/>
    </source>
</evidence>